<keyword evidence="2" id="KW-1185">Reference proteome</keyword>
<protein>
    <recommendedName>
        <fullName evidence="3">HAT C-terminal dimerisation domain-containing protein</fullName>
    </recommendedName>
</protein>
<dbReference type="Proteomes" id="UP000095767">
    <property type="component" value="Unassembled WGS sequence"/>
</dbReference>
<organism evidence="1 2">
    <name type="scientific">Dichanthelium oligosanthes</name>
    <dbReference type="NCBI Taxonomy" id="888268"/>
    <lineage>
        <taxon>Eukaryota</taxon>
        <taxon>Viridiplantae</taxon>
        <taxon>Streptophyta</taxon>
        <taxon>Embryophyta</taxon>
        <taxon>Tracheophyta</taxon>
        <taxon>Spermatophyta</taxon>
        <taxon>Magnoliopsida</taxon>
        <taxon>Liliopsida</taxon>
        <taxon>Poales</taxon>
        <taxon>Poaceae</taxon>
        <taxon>PACMAD clade</taxon>
        <taxon>Panicoideae</taxon>
        <taxon>Panicodae</taxon>
        <taxon>Paniceae</taxon>
        <taxon>Dichantheliinae</taxon>
        <taxon>Dichanthelium</taxon>
    </lineage>
</organism>
<evidence type="ECO:0008006" key="3">
    <source>
        <dbReference type="Google" id="ProtNLM"/>
    </source>
</evidence>
<name>A0A1E5W846_9POAL</name>
<proteinExistence type="predicted"/>
<evidence type="ECO:0000313" key="1">
    <source>
        <dbReference type="EMBL" id="OEL33547.1"/>
    </source>
</evidence>
<dbReference type="EMBL" id="LWDX02018383">
    <property type="protein sequence ID" value="OEL33547.1"/>
    <property type="molecule type" value="Genomic_DNA"/>
</dbReference>
<dbReference type="STRING" id="888268.A0A1E5W846"/>
<comment type="caution">
    <text evidence="1">The sequence shown here is derived from an EMBL/GenBank/DDBJ whole genome shotgun (WGS) entry which is preliminary data.</text>
</comment>
<reference evidence="1 2" key="1">
    <citation type="submission" date="2016-09" db="EMBL/GenBank/DDBJ databases">
        <title>The draft genome of Dichanthelium oligosanthes: A C3 panicoid grass species.</title>
        <authorList>
            <person name="Studer A.J."/>
            <person name="Schnable J.C."/>
            <person name="Brutnell T.P."/>
        </authorList>
    </citation>
    <scope>NUCLEOTIDE SEQUENCE [LARGE SCALE GENOMIC DNA]</scope>
    <source>
        <strain evidence="2">cv. Kellogg 1175</strain>
        <tissue evidence="1">Leaf</tissue>
    </source>
</reference>
<gene>
    <name evidence="1" type="ORF">BAE44_0005431</name>
</gene>
<dbReference type="AlphaFoldDB" id="A0A1E5W846"/>
<dbReference type="OrthoDB" id="1741262at2759"/>
<evidence type="ECO:0000313" key="2">
    <source>
        <dbReference type="Proteomes" id="UP000095767"/>
    </source>
</evidence>
<accession>A0A1E5W846</accession>
<sequence>MDVYLRKSGPFGSDSAIEEAVGTPQDLWWVKHGTGTPALQSLAGLILGQTCFGASRYNLDKSLSERLHTKKRAYTEHERFRNMEYIHYNLRLMNSVPCVAGPPAARHGKLTTQLGDWVSA</sequence>